<comment type="caution">
    <text evidence="8">The sequence shown here is derived from an EMBL/GenBank/DDBJ whole genome shotgun (WGS) entry which is preliminary data.</text>
</comment>
<dbReference type="SMART" id="SM00847">
    <property type="entry name" value="HA2"/>
    <property type="match status" value="1"/>
</dbReference>
<organism evidence="8 9">
    <name type="scientific">Neiella marina</name>
    <dbReference type="NCBI Taxonomy" id="508461"/>
    <lineage>
        <taxon>Bacteria</taxon>
        <taxon>Pseudomonadati</taxon>
        <taxon>Pseudomonadota</taxon>
        <taxon>Gammaproteobacteria</taxon>
        <taxon>Alteromonadales</taxon>
        <taxon>Echinimonadaceae</taxon>
        <taxon>Neiella</taxon>
    </lineage>
</organism>
<evidence type="ECO:0000313" key="8">
    <source>
        <dbReference type="EMBL" id="GGA74258.1"/>
    </source>
</evidence>
<dbReference type="Gene3D" id="3.40.50.300">
    <property type="entry name" value="P-loop containing nucleotide triphosphate hydrolases"/>
    <property type="match status" value="2"/>
</dbReference>
<feature type="region of interest" description="Disordered" evidence="5">
    <location>
        <begin position="817"/>
        <end position="839"/>
    </location>
</feature>
<dbReference type="FunFam" id="3.40.50.300:FF:002125">
    <property type="entry name" value="ATP-dependent helicase HrpB"/>
    <property type="match status" value="1"/>
</dbReference>
<gene>
    <name evidence="8" type="ORF">GCM10011369_15110</name>
</gene>
<keyword evidence="1" id="KW-0547">Nucleotide-binding</keyword>
<evidence type="ECO:0000256" key="4">
    <source>
        <dbReference type="ARBA" id="ARBA00022840"/>
    </source>
</evidence>
<evidence type="ECO:0000256" key="5">
    <source>
        <dbReference type="SAM" id="MobiDB-lite"/>
    </source>
</evidence>
<dbReference type="Pfam" id="PF00271">
    <property type="entry name" value="Helicase_C"/>
    <property type="match status" value="1"/>
</dbReference>
<dbReference type="PANTHER" id="PTHR43519">
    <property type="entry name" value="ATP-DEPENDENT RNA HELICASE HRPB"/>
    <property type="match status" value="1"/>
</dbReference>
<keyword evidence="9" id="KW-1185">Reference proteome</keyword>
<evidence type="ECO:0000259" key="7">
    <source>
        <dbReference type="PROSITE" id="PS51194"/>
    </source>
</evidence>
<dbReference type="InterPro" id="IPR056329">
    <property type="entry name" value="CON_HrpB"/>
</dbReference>
<dbReference type="EMBL" id="BMDX01000006">
    <property type="protein sequence ID" value="GGA74258.1"/>
    <property type="molecule type" value="Genomic_DNA"/>
</dbReference>
<dbReference type="CDD" id="cd17990">
    <property type="entry name" value="DEXHc_HrpB"/>
    <property type="match status" value="1"/>
</dbReference>
<dbReference type="PROSITE" id="PS51192">
    <property type="entry name" value="HELICASE_ATP_BIND_1"/>
    <property type="match status" value="1"/>
</dbReference>
<keyword evidence="3 8" id="KW-0347">Helicase</keyword>
<dbReference type="Gene3D" id="1.20.120.1080">
    <property type="match status" value="1"/>
</dbReference>
<sequence length="839" mass="94644">MTFGLPILRLVIGFASFFIMNTDLPVAQIADQIGQAISADCDVIVTAPTGSGKSTLLPLLLIQRTEFKDKKIIMLEPRRLAATSVAQYMAEQLGESVGDTIGYHIRQQKKQSAATRLMVVTEGILTRLLQHDPELSDYNLIIFDECHERNLNADLAFALCLDAQQGLREDLRLLMMSATLDVEAFQRCLPKAELIGCDGRQFPVHLHHRKRDSHQPWLPQCFELLKQALSEQSDGDVLVFVPGLREIRQIIDWAEQQSELGQRFDWLPLYGDLSHTEQQRIFLPGQRRRVIVATNIAETSITLPRVRTVVDSGFERSMRFVSSANAGRLETRQISRASAQQRAGRAGRVTEGHCYRLWSEQQQQSFEPAIVPEVSYTELTQLALELAQWGVTELDQLTWLTMPNSGLWQHAQQQLQWLGAVDRQGSINNHGRAMLQLGLAPRLAHLLVLGAEQGDELLATACCCAALLEQRATRTVEFLSRLEPTLTASGAVTKQARLWFKRAGGRQWPAKPSTDGLEGLLLRAFPDRVAKQRHNNSYSTSDGIGVQLAADDPLQRAKWLLILQHQLSEYHADSWIRAAIAIDPQSIQQQLGEFIKQQDVVDWDDSKGRVIGRSEQKLGRLMLTSKPLRDIASDQLGAALCQWVRRKGLSVLNWSNAANNFKQRVILAKQWQVSGADCWTDFTEAALLNTVEQWLLPYLPGIRSHKELQQLDLLQLLRAYLGYEPSQQLDRTLPTSFTTPLGRQVAIVYDDNGGAKVAVPMQEMYGFNEQVLLADGHCPLAFELLSPAKRPVQLTQDLPQFWQGSYREVQKEMKGRYPKHLWPDDPANTEPTRKTKRHL</sequence>
<evidence type="ECO:0000256" key="2">
    <source>
        <dbReference type="ARBA" id="ARBA00022801"/>
    </source>
</evidence>
<evidence type="ECO:0000259" key="6">
    <source>
        <dbReference type="PROSITE" id="PS51192"/>
    </source>
</evidence>
<evidence type="ECO:0000256" key="3">
    <source>
        <dbReference type="ARBA" id="ARBA00022806"/>
    </source>
</evidence>
<dbReference type="GO" id="GO:0003676">
    <property type="term" value="F:nucleic acid binding"/>
    <property type="evidence" value="ECO:0007669"/>
    <property type="project" value="InterPro"/>
</dbReference>
<dbReference type="Pfam" id="PF08482">
    <property type="entry name" value="HrpB_C"/>
    <property type="match status" value="1"/>
</dbReference>
<keyword evidence="4" id="KW-0067">ATP-binding</keyword>
<dbReference type="PANTHER" id="PTHR43519:SF1">
    <property type="entry name" value="ATP-DEPENDENT RNA HELICASE HRPB"/>
    <property type="match status" value="1"/>
</dbReference>
<proteinExistence type="predicted"/>
<dbReference type="PIRSF" id="PIRSF005496">
    <property type="entry name" value="ATP_hel_hrpB"/>
    <property type="match status" value="1"/>
</dbReference>
<dbReference type="PROSITE" id="PS51194">
    <property type="entry name" value="HELICASE_CTER"/>
    <property type="match status" value="1"/>
</dbReference>
<dbReference type="GO" id="GO:0004386">
    <property type="term" value="F:helicase activity"/>
    <property type="evidence" value="ECO:0007669"/>
    <property type="project" value="UniProtKB-KW"/>
</dbReference>
<dbReference type="CDD" id="cd18791">
    <property type="entry name" value="SF2_C_RHA"/>
    <property type="match status" value="1"/>
</dbReference>
<dbReference type="SMART" id="SM00487">
    <property type="entry name" value="DEXDc"/>
    <property type="match status" value="1"/>
</dbReference>
<dbReference type="InterPro" id="IPR049614">
    <property type="entry name" value="HrpB_DEXH"/>
</dbReference>
<evidence type="ECO:0000256" key="1">
    <source>
        <dbReference type="ARBA" id="ARBA00022741"/>
    </source>
</evidence>
<dbReference type="Pfam" id="PF00270">
    <property type="entry name" value="DEAD"/>
    <property type="match status" value="1"/>
</dbReference>
<dbReference type="SMART" id="SM00490">
    <property type="entry name" value="HELICc"/>
    <property type="match status" value="1"/>
</dbReference>
<evidence type="ECO:0000313" key="9">
    <source>
        <dbReference type="Proteomes" id="UP000619743"/>
    </source>
</evidence>
<name>A0A8J2U4C7_9GAMM</name>
<dbReference type="InterPro" id="IPR010225">
    <property type="entry name" value="HrpB"/>
</dbReference>
<dbReference type="Pfam" id="PF24473">
    <property type="entry name" value="CON_HrpB"/>
    <property type="match status" value="1"/>
</dbReference>
<dbReference type="AlphaFoldDB" id="A0A8J2U4C7"/>
<protein>
    <submittedName>
        <fullName evidence="8">ATP-dependent helicase</fullName>
    </submittedName>
</protein>
<feature type="domain" description="Helicase C-terminal" evidence="7">
    <location>
        <begin position="224"/>
        <end position="390"/>
    </location>
</feature>
<dbReference type="GO" id="GO:0005524">
    <property type="term" value="F:ATP binding"/>
    <property type="evidence" value="ECO:0007669"/>
    <property type="project" value="UniProtKB-KW"/>
</dbReference>
<keyword evidence="2" id="KW-0378">Hydrolase</keyword>
<dbReference type="InterPro" id="IPR011545">
    <property type="entry name" value="DEAD/DEAH_box_helicase_dom"/>
</dbReference>
<reference evidence="9" key="1">
    <citation type="journal article" date="2019" name="Int. J. Syst. Evol. Microbiol.">
        <title>The Global Catalogue of Microorganisms (GCM) 10K type strain sequencing project: providing services to taxonomists for standard genome sequencing and annotation.</title>
        <authorList>
            <consortium name="The Broad Institute Genomics Platform"/>
            <consortium name="The Broad Institute Genome Sequencing Center for Infectious Disease"/>
            <person name="Wu L."/>
            <person name="Ma J."/>
        </authorList>
    </citation>
    <scope>NUCLEOTIDE SEQUENCE [LARGE SCALE GENOMIC DNA]</scope>
    <source>
        <strain evidence="9">CGMCC 1.10130</strain>
    </source>
</reference>
<dbReference type="GO" id="GO:0016787">
    <property type="term" value="F:hydrolase activity"/>
    <property type="evidence" value="ECO:0007669"/>
    <property type="project" value="UniProtKB-KW"/>
</dbReference>
<dbReference type="SUPFAM" id="SSF52540">
    <property type="entry name" value="P-loop containing nucleoside triphosphate hydrolases"/>
    <property type="match status" value="1"/>
</dbReference>
<dbReference type="InterPro" id="IPR013689">
    <property type="entry name" value="RNA_helicase_ATP-dep_HrpB_C"/>
</dbReference>
<dbReference type="InterPro" id="IPR014001">
    <property type="entry name" value="Helicase_ATP-bd"/>
</dbReference>
<dbReference type="InterPro" id="IPR007502">
    <property type="entry name" value="Helicase-assoc_dom"/>
</dbReference>
<feature type="domain" description="Helicase ATP-binding" evidence="6">
    <location>
        <begin position="34"/>
        <end position="198"/>
    </location>
</feature>
<accession>A0A8J2U4C7</accession>
<dbReference type="Proteomes" id="UP000619743">
    <property type="component" value="Unassembled WGS sequence"/>
</dbReference>
<dbReference type="NCBIfam" id="TIGR01970">
    <property type="entry name" value="DEAH_box_HrpB"/>
    <property type="match status" value="1"/>
</dbReference>
<dbReference type="InterPro" id="IPR027417">
    <property type="entry name" value="P-loop_NTPase"/>
</dbReference>
<dbReference type="InterPro" id="IPR001650">
    <property type="entry name" value="Helicase_C-like"/>
</dbReference>